<evidence type="ECO:0000259" key="4">
    <source>
        <dbReference type="SMART" id="SM00382"/>
    </source>
</evidence>
<dbReference type="InterPro" id="IPR003593">
    <property type="entry name" value="AAA+_ATPase"/>
</dbReference>
<feature type="domain" description="AAA+ ATPase" evidence="4">
    <location>
        <begin position="78"/>
        <end position="233"/>
    </location>
</feature>
<dbReference type="Gene3D" id="3.40.50.300">
    <property type="entry name" value="P-loop containing nucleotide triphosphate hydrolases"/>
    <property type="match status" value="1"/>
</dbReference>
<keyword evidence="2" id="KW-0235">DNA replication</keyword>
<dbReference type="GO" id="GO:0006260">
    <property type="term" value="P:DNA replication"/>
    <property type="evidence" value="ECO:0007669"/>
    <property type="project" value="UniProtKB-KW"/>
</dbReference>
<name>A0A6C0BFL7_9ZZZZ</name>
<dbReference type="PANTHER" id="PTHR23389">
    <property type="entry name" value="CHROMOSOME TRANSMISSION FIDELITY FACTOR 18"/>
    <property type="match status" value="1"/>
</dbReference>
<organism evidence="5">
    <name type="scientific">viral metagenome</name>
    <dbReference type="NCBI Taxonomy" id="1070528"/>
    <lineage>
        <taxon>unclassified sequences</taxon>
        <taxon>metagenomes</taxon>
        <taxon>organismal metagenomes</taxon>
    </lineage>
</organism>
<dbReference type="InterPro" id="IPR008921">
    <property type="entry name" value="DNA_pol3_clamp-load_cplx_C"/>
</dbReference>
<dbReference type="SUPFAM" id="SSF48019">
    <property type="entry name" value="post-AAA+ oligomerization domain-like"/>
    <property type="match status" value="1"/>
</dbReference>
<accession>A0A6C0BFL7</accession>
<feature type="region of interest" description="Disordered" evidence="3">
    <location>
        <begin position="32"/>
        <end position="75"/>
    </location>
</feature>
<dbReference type="GO" id="GO:0005524">
    <property type="term" value="F:ATP binding"/>
    <property type="evidence" value="ECO:0007669"/>
    <property type="project" value="InterPro"/>
</dbReference>
<dbReference type="CDD" id="cd00009">
    <property type="entry name" value="AAA"/>
    <property type="match status" value="1"/>
</dbReference>
<dbReference type="Gene3D" id="1.20.272.10">
    <property type="match status" value="1"/>
</dbReference>
<dbReference type="Pfam" id="PF08519">
    <property type="entry name" value="RFC1"/>
    <property type="match status" value="1"/>
</dbReference>
<dbReference type="InterPro" id="IPR027417">
    <property type="entry name" value="P-loop_NTPase"/>
</dbReference>
<dbReference type="EMBL" id="MN739130">
    <property type="protein sequence ID" value="QHS90198.1"/>
    <property type="molecule type" value="Genomic_DNA"/>
</dbReference>
<evidence type="ECO:0000256" key="1">
    <source>
        <dbReference type="ARBA" id="ARBA00006116"/>
    </source>
</evidence>
<comment type="similarity">
    <text evidence="1">Belongs to the activator 1 large subunit family.</text>
</comment>
<evidence type="ECO:0000256" key="3">
    <source>
        <dbReference type="SAM" id="MobiDB-lite"/>
    </source>
</evidence>
<dbReference type="InterPro" id="IPR013725">
    <property type="entry name" value="DNA_replication_fac_RFC1_C"/>
</dbReference>
<dbReference type="InterPro" id="IPR041682">
    <property type="entry name" value="AAA_14"/>
</dbReference>
<reference evidence="5" key="1">
    <citation type="journal article" date="2020" name="Nature">
        <title>Giant virus diversity and host interactions through global metagenomics.</title>
        <authorList>
            <person name="Schulz F."/>
            <person name="Roux S."/>
            <person name="Paez-Espino D."/>
            <person name="Jungbluth S."/>
            <person name="Walsh D.A."/>
            <person name="Denef V.J."/>
            <person name="McMahon K.D."/>
            <person name="Konstantinidis K.T."/>
            <person name="Eloe-Fadrosh E.A."/>
            <person name="Kyrpides N.C."/>
            <person name="Woyke T."/>
        </authorList>
    </citation>
    <scope>NUCLEOTIDE SEQUENCE</scope>
    <source>
        <strain evidence="5">GVMAG-M-3300010160-60</strain>
    </source>
</reference>
<dbReference type="GO" id="GO:0003677">
    <property type="term" value="F:DNA binding"/>
    <property type="evidence" value="ECO:0007669"/>
    <property type="project" value="InterPro"/>
</dbReference>
<dbReference type="Pfam" id="PF13173">
    <property type="entry name" value="AAA_14"/>
    <property type="match status" value="1"/>
</dbReference>
<dbReference type="SUPFAM" id="SSF52540">
    <property type="entry name" value="P-loop containing nucleoside triphosphate hydrolases"/>
    <property type="match status" value="1"/>
</dbReference>
<dbReference type="PANTHER" id="PTHR23389:SF6">
    <property type="entry name" value="REPLICATION FACTOR C SUBUNIT 1"/>
    <property type="match status" value="1"/>
</dbReference>
<protein>
    <recommendedName>
        <fullName evidence="4">AAA+ ATPase domain-containing protein</fullName>
    </recommendedName>
</protein>
<evidence type="ECO:0000313" key="5">
    <source>
        <dbReference type="EMBL" id="QHS90198.1"/>
    </source>
</evidence>
<dbReference type="SMART" id="SM00382">
    <property type="entry name" value="AAA"/>
    <property type="match status" value="1"/>
</dbReference>
<proteinExistence type="inferred from homology"/>
<feature type="compositionally biased region" description="Basic and acidic residues" evidence="3">
    <location>
        <begin position="66"/>
        <end position="75"/>
    </location>
</feature>
<dbReference type="GO" id="GO:0003689">
    <property type="term" value="F:DNA clamp loader activity"/>
    <property type="evidence" value="ECO:0007669"/>
    <property type="project" value="InterPro"/>
</dbReference>
<evidence type="ECO:0000256" key="2">
    <source>
        <dbReference type="ARBA" id="ARBA00022705"/>
    </source>
</evidence>
<dbReference type="GO" id="GO:0005663">
    <property type="term" value="C:DNA replication factor C complex"/>
    <property type="evidence" value="ECO:0007669"/>
    <property type="project" value="InterPro"/>
</dbReference>
<dbReference type="AlphaFoldDB" id="A0A6C0BFL7"/>
<sequence>MDIKYTPKNIKELLGSDDSINDLADWLNDYETNATKNRNDKAKKQKKSKKTITEYTEDTEDSSYLESDRPLKKKSPDKCSCAIITGEHGVGKTTMVNTVLKELKYNIKYVNISKETNGNKNLEHLLDSILNHDTLYNIKTISNSKSKKVIVIDDIQSYGTHIERKFVKDLMKENSIIWYCPIIFIASNKHKKFITDVKKDSYQISMYVPEYDVMSKLLERVCLGENMLFEDERVFNKILDISQNDFNKLLVIMNELHRLFGTDEITNKYIDKYISHTEKKDEELAIYDCARNLFCSYKGINNTLKSIENDKTNMLLMMQQYHISIVNNYSKNKDNILNDIEDISINLSHADVIDNYIFSDQNWKLQDTHGFYSCVYPSYKLSKITHIDKLSHDMFYPSKYSSKFKLTYPKDQNKTSTRCINYKNVKISKELFKDMSVDDYMIVINIISEYINSNNIKEIKKIIEQYNIPYYLISHILKIDKMTGTKKDTFNIMEKKIKIMEKNIINKKNKKNQ</sequence>
<dbReference type="GO" id="GO:0005634">
    <property type="term" value="C:nucleus"/>
    <property type="evidence" value="ECO:0007669"/>
    <property type="project" value="TreeGrafter"/>
</dbReference>